<dbReference type="AlphaFoldDB" id="A0A0A9F857"/>
<proteinExistence type="predicted"/>
<evidence type="ECO:0000313" key="1">
    <source>
        <dbReference type="EMBL" id="JAE09205.1"/>
    </source>
</evidence>
<reference evidence="1" key="1">
    <citation type="submission" date="2014-09" db="EMBL/GenBank/DDBJ databases">
        <authorList>
            <person name="Magalhaes I.L.F."/>
            <person name="Oliveira U."/>
            <person name="Santos F.R."/>
            <person name="Vidigal T.H.D.A."/>
            <person name="Brescovit A.D."/>
            <person name="Santos A.J."/>
        </authorList>
    </citation>
    <scope>NUCLEOTIDE SEQUENCE</scope>
    <source>
        <tissue evidence="1">Shoot tissue taken approximately 20 cm above the soil surface</tissue>
    </source>
</reference>
<name>A0A0A9F857_ARUDO</name>
<sequence>MFLLLRCVHKSLACTWIKL</sequence>
<protein>
    <submittedName>
        <fullName evidence="1">Uncharacterized protein</fullName>
    </submittedName>
</protein>
<dbReference type="EMBL" id="GBRH01188691">
    <property type="protein sequence ID" value="JAE09205.1"/>
    <property type="molecule type" value="Transcribed_RNA"/>
</dbReference>
<reference evidence="1" key="2">
    <citation type="journal article" date="2015" name="Data Brief">
        <title>Shoot transcriptome of the giant reed, Arundo donax.</title>
        <authorList>
            <person name="Barrero R.A."/>
            <person name="Guerrero F.D."/>
            <person name="Moolhuijzen P."/>
            <person name="Goolsby J.A."/>
            <person name="Tidwell J."/>
            <person name="Bellgard S.E."/>
            <person name="Bellgard M.I."/>
        </authorList>
    </citation>
    <scope>NUCLEOTIDE SEQUENCE</scope>
    <source>
        <tissue evidence="1">Shoot tissue taken approximately 20 cm above the soil surface</tissue>
    </source>
</reference>
<accession>A0A0A9F857</accession>
<organism evidence="1">
    <name type="scientific">Arundo donax</name>
    <name type="common">Giant reed</name>
    <name type="synonym">Donax arundinaceus</name>
    <dbReference type="NCBI Taxonomy" id="35708"/>
    <lineage>
        <taxon>Eukaryota</taxon>
        <taxon>Viridiplantae</taxon>
        <taxon>Streptophyta</taxon>
        <taxon>Embryophyta</taxon>
        <taxon>Tracheophyta</taxon>
        <taxon>Spermatophyta</taxon>
        <taxon>Magnoliopsida</taxon>
        <taxon>Liliopsida</taxon>
        <taxon>Poales</taxon>
        <taxon>Poaceae</taxon>
        <taxon>PACMAD clade</taxon>
        <taxon>Arundinoideae</taxon>
        <taxon>Arundineae</taxon>
        <taxon>Arundo</taxon>
    </lineage>
</organism>